<protein>
    <submittedName>
        <fullName evidence="1">Uncharacterized protein</fullName>
    </submittedName>
</protein>
<dbReference type="EMBL" id="KN834801">
    <property type="protein sequence ID" value="KIK56021.1"/>
    <property type="molecule type" value="Genomic_DNA"/>
</dbReference>
<gene>
    <name evidence="1" type="ORF">GYMLUDRAFT_133211</name>
</gene>
<dbReference type="Proteomes" id="UP000053593">
    <property type="component" value="Unassembled WGS sequence"/>
</dbReference>
<keyword evidence="2" id="KW-1185">Reference proteome</keyword>
<dbReference type="OrthoDB" id="3039677at2759"/>
<evidence type="ECO:0000313" key="2">
    <source>
        <dbReference type="Proteomes" id="UP000053593"/>
    </source>
</evidence>
<reference evidence="1 2" key="1">
    <citation type="submission" date="2014-04" db="EMBL/GenBank/DDBJ databases">
        <title>Evolutionary Origins and Diversification of the Mycorrhizal Mutualists.</title>
        <authorList>
            <consortium name="DOE Joint Genome Institute"/>
            <consortium name="Mycorrhizal Genomics Consortium"/>
            <person name="Kohler A."/>
            <person name="Kuo A."/>
            <person name="Nagy L.G."/>
            <person name="Floudas D."/>
            <person name="Copeland A."/>
            <person name="Barry K.W."/>
            <person name="Cichocki N."/>
            <person name="Veneault-Fourrey C."/>
            <person name="LaButti K."/>
            <person name="Lindquist E.A."/>
            <person name="Lipzen A."/>
            <person name="Lundell T."/>
            <person name="Morin E."/>
            <person name="Murat C."/>
            <person name="Riley R."/>
            <person name="Ohm R."/>
            <person name="Sun H."/>
            <person name="Tunlid A."/>
            <person name="Henrissat B."/>
            <person name="Grigoriev I.V."/>
            <person name="Hibbett D.S."/>
            <person name="Martin F."/>
        </authorList>
    </citation>
    <scope>NUCLEOTIDE SEQUENCE [LARGE SCALE GENOMIC DNA]</scope>
    <source>
        <strain evidence="1 2">FD-317 M1</strain>
    </source>
</reference>
<name>A0A0D0BME3_9AGAR</name>
<evidence type="ECO:0000313" key="1">
    <source>
        <dbReference type="EMBL" id="KIK56021.1"/>
    </source>
</evidence>
<dbReference type="HOGENOM" id="CLU_078867_1_0_1"/>
<organism evidence="1 2">
    <name type="scientific">Collybiopsis luxurians FD-317 M1</name>
    <dbReference type="NCBI Taxonomy" id="944289"/>
    <lineage>
        <taxon>Eukaryota</taxon>
        <taxon>Fungi</taxon>
        <taxon>Dikarya</taxon>
        <taxon>Basidiomycota</taxon>
        <taxon>Agaricomycotina</taxon>
        <taxon>Agaricomycetes</taxon>
        <taxon>Agaricomycetidae</taxon>
        <taxon>Agaricales</taxon>
        <taxon>Marasmiineae</taxon>
        <taxon>Omphalotaceae</taxon>
        <taxon>Collybiopsis</taxon>
        <taxon>Collybiopsis luxurians</taxon>
    </lineage>
</organism>
<feature type="non-terminal residue" evidence="1">
    <location>
        <position position="176"/>
    </location>
</feature>
<sequence length="176" mass="20798">MTLLSLPEHLRYQQKYLHLVTVISGKPQHNINHSLALLMDELLPFWKEGVYFLRTAEFFFGRKVFMALIPIVCDAEVAAQIAGFASHNYHFFCQRCYLELKDIDNLDPDTWPMRDWETHQEVALLWKDSPEGERQQLYNKYGLQYSELLRLPYINLLKFTIFDSMHFGDLGLLESH</sequence>
<proteinExistence type="predicted"/>
<dbReference type="AlphaFoldDB" id="A0A0D0BME3"/>
<accession>A0A0D0BME3</accession>